<evidence type="ECO:0000313" key="3">
    <source>
        <dbReference type="Proteomes" id="UP000054350"/>
    </source>
</evidence>
<evidence type="ECO:0000313" key="2">
    <source>
        <dbReference type="EMBL" id="KNE70300.1"/>
    </source>
</evidence>
<reference evidence="2 3" key="1">
    <citation type="submission" date="2009-11" db="EMBL/GenBank/DDBJ databases">
        <title>Annotation of Allomyces macrogynus ATCC 38327.</title>
        <authorList>
            <consortium name="The Broad Institute Genome Sequencing Platform"/>
            <person name="Russ C."/>
            <person name="Cuomo C."/>
            <person name="Burger G."/>
            <person name="Gray M.W."/>
            <person name="Holland P.W.H."/>
            <person name="King N."/>
            <person name="Lang F.B.F."/>
            <person name="Roger A.J."/>
            <person name="Ruiz-Trillo I."/>
            <person name="Young S.K."/>
            <person name="Zeng Q."/>
            <person name="Gargeya S."/>
            <person name="Fitzgerald M."/>
            <person name="Haas B."/>
            <person name="Abouelleil A."/>
            <person name="Alvarado L."/>
            <person name="Arachchi H.M."/>
            <person name="Berlin A."/>
            <person name="Chapman S.B."/>
            <person name="Gearin G."/>
            <person name="Goldberg J."/>
            <person name="Griggs A."/>
            <person name="Gujja S."/>
            <person name="Hansen M."/>
            <person name="Heiman D."/>
            <person name="Howarth C."/>
            <person name="Larimer J."/>
            <person name="Lui A."/>
            <person name="MacDonald P.J.P."/>
            <person name="McCowen C."/>
            <person name="Montmayeur A."/>
            <person name="Murphy C."/>
            <person name="Neiman D."/>
            <person name="Pearson M."/>
            <person name="Priest M."/>
            <person name="Roberts A."/>
            <person name="Saif S."/>
            <person name="Shea T."/>
            <person name="Sisk P."/>
            <person name="Stolte C."/>
            <person name="Sykes S."/>
            <person name="Wortman J."/>
            <person name="Nusbaum C."/>
            <person name="Birren B."/>
        </authorList>
    </citation>
    <scope>NUCLEOTIDE SEQUENCE [LARGE SCALE GENOMIC DNA]</scope>
    <source>
        <strain evidence="2 3">ATCC 38327</strain>
    </source>
</reference>
<gene>
    <name evidence="2" type="ORF">AMAG_20078</name>
</gene>
<evidence type="ECO:0000256" key="1">
    <source>
        <dbReference type="SAM" id="Phobius"/>
    </source>
</evidence>
<keyword evidence="1" id="KW-0472">Membrane</keyword>
<keyword evidence="1" id="KW-1133">Transmembrane helix</keyword>
<accession>A0A0L0T6C2</accession>
<reference evidence="3" key="2">
    <citation type="submission" date="2009-11" db="EMBL/GenBank/DDBJ databases">
        <title>The Genome Sequence of Allomyces macrogynus strain ATCC 38327.</title>
        <authorList>
            <consortium name="The Broad Institute Genome Sequencing Platform"/>
            <person name="Russ C."/>
            <person name="Cuomo C."/>
            <person name="Shea T."/>
            <person name="Young S.K."/>
            <person name="Zeng Q."/>
            <person name="Koehrsen M."/>
            <person name="Haas B."/>
            <person name="Borodovsky M."/>
            <person name="Guigo R."/>
            <person name="Alvarado L."/>
            <person name="Berlin A."/>
            <person name="Borenstein D."/>
            <person name="Chen Z."/>
            <person name="Engels R."/>
            <person name="Freedman E."/>
            <person name="Gellesch M."/>
            <person name="Goldberg J."/>
            <person name="Griggs A."/>
            <person name="Gujja S."/>
            <person name="Heiman D."/>
            <person name="Hepburn T."/>
            <person name="Howarth C."/>
            <person name="Jen D."/>
            <person name="Larson L."/>
            <person name="Lewis B."/>
            <person name="Mehta T."/>
            <person name="Park D."/>
            <person name="Pearson M."/>
            <person name="Roberts A."/>
            <person name="Saif S."/>
            <person name="Shenoy N."/>
            <person name="Sisk P."/>
            <person name="Stolte C."/>
            <person name="Sykes S."/>
            <person name="Walk T."/>
            <person name="White J."/>
            <person name="Yandava C."/>
            <person name="Burger G."/>
            <person name="Gray M.W."/>
            <person name="Holland P.W.H."/>
            <person name="King N."/>
            <person name="Lang F.B.F."/>
            <person name="Roger A.J."/>
            <person name="Ruiz-Trillo I."/>
            <person name="Lander E."/>
            <person name="Nusbaum C."/>
        </authorList>
    </citation>
    <scope>NUCLEOTIDE SEQUENCE [LARGE SCALE GENOMIC DNA]</scope>
    <source>
        <strain evidence="3">ATCC 38327</strain>
    </source>
</reference>
<sequence>MKRPASVESVPSSKQAVLSLATLAVLWLAVDVNSIQDQLGVPLAVLAVFNAAVSLWLVPRPADFARHALKTTALTLLLGAPLAKCHLRTVALGTLLAVRFTSLLTALPTVPRITSAPVIAAALTWVASILYALDWDVWWQAYPYPTVVAVEIGTLVGWMVERVVGQ</sequence>
<keyword evidence="3" id="KW-1185">Reference proteome</keyword>
<keyword evidence="1" id="KW-0812">Transmembrane</keyword>
<feature type="transmembrane region" description="Helical" evidence="1">
    <location>
        <begin position="12"/>
        <end position="30"/>
    </location>
</feature>
<protein>
    <submittedName>
        <fullName evidence="2">Uncharacterized protein</fullName>
    </submittedName>
</protein>
<dbReference type="AlphaFoldDB" id="A0A0L0T6C2"/>
<organism evidence="2 3">
    <name type="scientific">Allomyces macrogynus (strain ATCC 38327)</name>
    <name type="common">Allomyces javanicus var. macrogynus</name>
    <dbReference type="NCBI Taxonomy" id="578462"/>
    <lineage>
        <taxon>Eukaryota</taxon>
        <taxon>Fungi</taxon>
        <taxon>Fungi incertae sedis</taxon>
        <taxon>Blastocladiomycota</taxon>
        <taxon>Blastocladiomycetes</taxon>
        <taxon>Blastocladiales</taxon>
        <taxon>Blastocladiaceae</taxon>
        <taxon>Allomyces</taxon>
    </lineage>
</organism>
<feature type="transmembrane region" description="Helical" evidence="1">
    <location>
        <begin position="39"/>
        <end position="58"/>
    </location>
</feature>
<dbReference type="Proteomes" id="UP000054350">
    <property type="component" value="Unassembled WGS sequence"/>
</dbReference>
<dbReference type="VEuPathDB" id="FungiDB:AMAG_20078"/>
<name>A0A0L0T6C2_ALLM3</name>
<feature type="transmembrane region" description="Helical" evidence="1">
    <location>
        <begin position="113"/>
        <end position="133"/>
    </location>
</feature>
<dbReference type="EMBL" id="GG745365">
    <property type="protein sequence ID" value="KNE70300.1"/>
    <property type="molecule type" value="Genomic_DNA"/>
</dbReference>
<dbReference type="OrthoDB" id="5578657at2759"/>
<proteinExistence type="predicted"/>